<dbReference type="Proteomes" id="UP000824120">
    <property type="component" value="Chromosome 2"/>
</dbReference>
<evidence type="ECO:0000256" key="1">
    <source>
        <dbReference type="SAM" id="MobiDB-lite"/>
    </source>
</evidence>
<organism evidence="2 3">
    <name type="scientific">Solanum commersonii</name>
    <name type="common">Commerson's wild potato</name>
    <name type="synonym">Commerson's nightshade</name>
    <dbReference type="NCBI Taxonomy" id="4109"/>
    <lineage>
        <taxon>Eukaryota</taxon>
        <taxon>Viridiplantae</taxon>
        <taxon>Streptophyta</taxon>
        <taxon>Embryophyta</taxon>
        <taxon>Tracheophyta</taxon>
        <taxon>Spermatophyta</taxon>
        <taxon>Magnoliopsida</taxon>
        <taxon>eudicotyledons</taxon>
        <taxon>Gunneridae</taxon>
        <taxon>Pentapetalae</taxon>
        <taxon>asterids</taxon>
        <taxon>lamiids</taxon>
        <taxon>Solanales</taxon>
        <taxon>Solanaceae</taxon>
        <taxon>Solanoideae</taxon>
        <taxon>Solaneae</taxon>
        <taxon>Solanum</taxon>
    </lineage>
</organism>
<feature type="compositionally biased region" description="Basic and acidic residues" evidence="1">
    <location>
        <begin position="7"/>
        <end position="16"/>
    </location>
</feature>
<dbReference type="AlphaFoldDB" id="A0A9J6A7I2"/>
<accession>A0A9J6A7I2</accession>
<comment type="caution">
    <text evidence="2">The sequence shown here is derived from an EMBL/GenBank/DDBJ whole genome shotgun (WGS) entry which is preliminary data.</text>
</comment>
<protein>
    <submittedName>
        <fullName evidence="2">Uncharacterized protein</fullName>
    </submittedName>
</protein>
<evidence type="ECO:0000313" key="3">
    <source>
        <dbReference type="Proteomes" id="UP000824120"/>
    </source>
</evidence>
<gene>
    <name evidence="2" type="ORF">H5410_005469</name>
</gene>
<dbReference type="EMBL" id="JACXVP010000002">
    <property type="protein sequence ID" value="KAG5620251.1"/>
    <property type="molecule type" value="Genomic_DNA"/>
</dbReference>
<feature type="region of interest" description="Disordered" evidence="1">
    <location>
        <begin position="1"/>
        <end position="22"/>
    </location>
</feature>
<name>A0A9J6A7I2_SOLCO</name>
<feature type="region of interest" description="Disordered" evidence="1">
    <location>
        <begin position="66"/>
        <end position="92"/>
    </location>
</feature>
<dbReference type="OrthoDB" id="1328754at2759"/>
<sequence>MSQPEIKLAKHREGTRRNNSMQMMRVKRSESLGHHAISPKAIETSKRTKLVMVKACKAFDMVLNGTTETTAATTKQQFKGDNPKRKKKERMN</sequence>
<proteinExistence type="predicted"/>
<keyword evidence="3" id="KW-1185">Reference proteome</keyword>
<evidence type="ECO:0000313" key="2">
    <source>
        <dbReference type="EMBL" id="KAG5620251.1"/>
    </source>
</evidence>
<reference evidence="2 3" key="1">
    <citation type="submission" date="2020-09" db="EMBL/GenBank/DDBJ databases">
        <title>De no assembly of potato wild relative species, Solanum commersonii.</title>
        <authorList>
            <person name="Cho K."/>
        </authorList>
    </citation>
    <scope>NUCLEOTIDE SEQUENCE [LARGE SCALE GENOMIC DNA]</scope>
    <source>
        <strain evidence="2">LZ3.2</strain>
        <tissue evidence="2">Leaf</tissue>
    </source>
</reference>